<evidence type="ECO:0000313" key="1">
    <source>
        <dbReference type="EMBL" id="TCP43953.1"/>
    </source>
</evidence>
<dbReference type="InterPro" id="IPR002052">
    <property type="entry name" value="DNA_methylase_N6_adenine_CS"/>
</dbReference>
<organism evidence="1 2">
    <name type="scientific">Rhodovulum marinum</name>
    <dbReference type="NCBI Taxonomy" id="320662"/>
    <lineage>
        <taxon>Bacteria</taxon>
        <taxon>Pseudomonadati</taxon>
        <taxon>Pseudomonadota</taxon>
        <taxon>Alphaproteobacteria</taxon>
        <taxon>Rhodobacterales</taxon>
        <taxon>Paracoccaceae</taxon>
        <taxon>Rhodovulum</taxon>
    </lineage>
</organism>
<reference evidence="1 2" key="1">
    <citation type="submission" date="2019-03" db="EMBL/GenBank/DDBJ databases">
        <title>Genomic Encyclopedia of Type Strains, Phase IV (KMG-IV): sequencing the most valuable type-strain genomes for metagenomic binning, comparative biology and taxonomic classification.</title>
        <authorList>
            <person name="Goeker M."/>
        </authorList>
    </citation>
    <scope>NUCLEOTIDE SEQUENCE [LARGE SCALE GENOMIC DNA]</scope>
    <source>
        <strain evidence="1 2">DSM 18063</strain>
    </source>
</reference>
<sequence>MDRPLPLNTRSTPAGDRDYFPTPPWATRALCEALSGRGLLFGSTVWEPACGEGYMSRPLGEYFREVRSTDIEDCRDAFPDQDGVVDFLLDWPDPSAPPASDWIVTNPPFNRAEEFFELAYRRARVGVAFFVKQQFLEGIGRYRSIFSRHWPRLILQFAERVPLVKGRVDPEAGTNQAYIWIVWIKRDRFGALDLDPHAAPEFGWIGPCRKRLERPDDYPAPAPPAPSAPTELLALMGEAPAAAAASHEESNP</sequence>
<dbReference type="SUPFAM" id="SSF53335">
    <property type="entry name" value="S-adenosyl-L-methionine-dependent methyltransferases"/>
    <property type="match status" value="1"/>
</dbReference>
<dbReference type="Gene3D" id="3.40.50.150">
    <property type="entry name" value="Vaccinia Virus protein VP39"/>
    <property type="match status" value="1"/>
</dbReference>
<protein>
    <recommendedName>
        <fullName evidence="3">Methyltransferase family protein</fullName>
    </recommendedName>
</protein>
<accession>A0A4R2Q555</accession>
<dbReference type="GO" id="GO:0003676">
    <property type="term" value="F:nucleic acid binding"/>
    <property type="evidence" value="ECO:0007669"/>
    <property type="project" value="InterPro"/>
</dbReference>
<comment type="caution">
    <text evidence="1">The sequence shown here is derived from an EMBL/GenBank/DDBJ whole genome shotgun (WGS) entry which is preliminary data.</text>
</comment>
<proteinExistence type="predicted"/>
<dbReference type="EMBL" id="SLXP01000001">
    <property type="protein sequence ID" value="TCP43953.1"/>
    <property type="molecule type" value="Genomic_DNA"/>
</dbReference>
<name>A0A4R2Q555_9RHOB</name>
<dbReference type="GO" id="GO:0008168">
    <property type="term" value="F:methyltransferase activity"/>
    <property type="evidence" value="ECO:0007669"/>
    <property type="project" value="InterPro"/>
</dbReference>
<dbReference type="AlphaFoldDB" id="A0A4R2Q555"/>
<keyword evidence="2" id="KW-1185">Reference proteome</keyword>
<dbReference type="PROSITE" id="PS00092">
    <property type="entry name" value="N6_MTASE"/>
    <property type="match status" value="1"/>
</dbReference>
<dbReference type="Proteomes" id="UP000294835">
    <property type="component" value="Unassembled WGS sequence"/>
</dbReference>
<evidence type="ECO:0000313" key="2">
    <source>
        <dbReference type="Proteomes" id="UP000294835"/>
    </source>
</evidence>
<dbReference type="InterPro" id="IPR029063">
    <property type="entry name" value="SAM-dependent_MTases_sf"/>
</dbReference>
<evidence type="ECO:0008006" key="3">
    <source>
        <dbReference type="Google" id="ProtNLM"/>
    </source>
</evidence>
<dbReference type="GO" id="GO:0032259">
    <property type="term" value="P:methylation"/>
    <property type="evidence" value="ECO:0007669"/>
    <property type="project" value="InterPro"/>
</dbReference>
<dbReference type="RefSeq" id="WP_207903562.1">
    <property type="nucleotide sequence ID" value="NZ_SLXP01000001.1"/>
</dbReference>
<gene>
    <name evidence="1" type="ORF">EV662_10137</name>
</gene>